<evidence type="ECO:0000256" key="1">
    <source>
        <dbReference type="SAM" id="Phobius"/>
    </source>
</evidence>
<keyword evidence="1" id="KW-0812">Transmembrane</keyword>
<dbReference type="InterPro" id="IPR046878">
    <property type="entry name" value="Big_14"/>
</dbReference>
<organism evidence="3 4">
    <name type="scientific">Anaerocolumna sedimenticola</name>
    <dbReference type="NCBI Taxonomy" id="2696063"/>
    <lineage>
        <taxon>Bacteria</taxon>
        <taxon>Bacillati</taxon>
        <taxon>Bacillota</taxon>
        <taxon>Clostridia</taxon>
        <taxon>Lachnospirales</taxon>
        <taxon>Lachnospiraceae</taxon>
        <taxon>Anaerocolumna</taxon>
    </lineage>
</organism>
<protein>
    <recommendedName>
        <fullName evidence="2">Bacterial Ig-like domain-containing protein</fullName>
    </recommendedName>
</protein>
<proteinExistence type="predicted"/>
<gene>
    <name evidence="3" type="ORF">Ana3638_05775</name>
</gene>
<evidence type="ECO:0000313" key="3">
    <source>
        <dbReference type="EMBL" id="QHQ60341.1"/>
    </source>
</evidence>
<feature type="domain" description="Bacterial Ig-like" evidence="2">
    <location>
        <begin position="355"/>
        <end position="459"/>
    </location>
</feature>
<sequence>MNENRYNKSMDSLKISEDFNNRTALKMKAALREQTGKKYPNLKKYVLSAASVAVIIAAGTAAMNLTNNSNNFSGNGGTGAYIAENTVTTESAKSQGITVPVVEIPAQNTQVKARMLPLFVYKGHIYVQSATSFETPDGMTLNKDEVLSLRGDYLGKTKGSIDEWSSQADYAKEFASTIGEGDVYTVKGYNPDHRLMVYYEYQDGGFGCELYDSYGGMTLNSGADYFNLLNLKGNVLSYQWESYNSWNNGMNEVNEEDTSDVFNTFLDSLYTSVPIGENIDMLTENTDYDSQKFVDIKTKDHLITSLRLFKGGYVYDSQVGFFKVDDAAFNAFWNTMPVTDPAAETATSDDTAADTSINLTLKESSLPVGSKELKINIENTGTVDIFYGADFSIEKLNGSSWKTVPGVKDLAFIEIAYSVAPAASQEFTVDLSKLNPSLDAGNYRLVKTINGQTFYAEFQLTK</sequence>
<name>A0A6P1TJW0_9FIRM</name>
<accession>A0A6P1TJW0</accession>
<keyword evidence="1" id="KW-1133">Transmembrane helix</keyword>
<feature type="transmembrane region" description="Helical" evidence="1">
    <location>
        <begin position="45"/>
        <end position="65"/>
    </location>
</feature>
<keyword evidence="4" id="KW-1185">Reference proteome</keyword>
<dbReference type="Pfam" id="PF20251">
    <property type="entry name" value="Big_14"/>
    <property type="match status" value="1"/>
</dbReference>
<dbReference type="RefSeq" id="WP_161837177.1">
    <property type="nucleotide sequence ID" value="NZ_CP048000.1"/>
</dbReference>
<dbReference type="KEGG" id="anr:Ana3638_05775"/>
<dbReference type="EMBL" id="CP048000">
    <property type="protein sequence ID" value="QHQ60341.1"/>
    <property type="molecule type" value="Genomic_DNA"/>
</dbReference>
<evidence type="ECO:0000259" key="2">
    <source>
        <dbReference type="Pfam" id="PF20251"/>
    </source>
</evidence>
<dbReference type="AlphaFoldDB" id="A0A6P1TJW0"/>
<keyword evidence="1" id="KW-0472">Membrane</keyword>
<evidence type="ECO:0000313" key="4">
    <source>
        <dbReference type="Proteomes" id="UP000464314"/>
    </source>
</evidence>
<reference evidence="3 4" key="1">
    <citation type="submission" date="2020-01" db="EMBL/GenBank/DDBJ databases">
        <title>Genome analysis of Anaerocolumna sp. CBA3638.</title>
        <authorList>
            <person name="Kim J."/>
            <person name="Roh S.W."/>
        </authorList>
    </citation>
    <scope>NUCLEOTIDE SEQUENCE [LARGE SCALE GENOMIC DNA]</scope>
    <source>
        <strain evidence="3 4">CBA3638</strain>
    </source>
</reference>
<dbReference type="Proteomes" id="UP000464314">
    <property type="component" value="Chromosome"/>
</dbReference>